<dbReference type="CDD" id="cd09917">
    <property type="entry name" value="F-box_SF"/>
    <property type="match status" value="1"/>
</dbReference>
<evidence type="ECO:0000313" key="3">
    <source>
        <dbReference type="Proteomes" id="UP000271241"/>
    </source>
</evidence>
<dbReference type="AlphaFoldDB" id="A0A4P9XHK0"/>
<dbReference type="InterPro" id="IPR036047">
    <property type="entry name" value="F-box-like_dom_sf"/>
</dbReference>
<dbReference type="InterPro" id="IPR001810">
    <property type="entry name" value="F-box_dom"/>
</dbReference>
<gene>
    <name evidence="2" type="ORF">THASP1DRAFT_33022</name>
</gene>
<evidence type="ECO:0000259" key="1">
    <source>
        <dbReference type="PROSITE" id="PS50181"/>
    </source>
</evidence>
<protein>
    <recommendedName>
        <fullName evidence="1">F-box domain-containing protein</fullName>
    </recommendedName>
</protein>
<dbReference type="OrthoDB" id="2396317at2759"/>
<dbReference type="PROSITE" id="PS50181">
    <property type="entry name" value="FBOX"/>
    <property type="match status" value="1"/>
</dbReference>
<proteinExistence type="predicted"/>
<accession>A0A4P9XHK0</accession>
<dbReference type="SUPFAM" id="SSF81383">
    <property type="entry name" value="F-box domain"/>
    <property type="match status" value="1"/>
</dbReference>
<dbReference type="EMBL" id="KZ993248">
    <property type="protein sequence ID" value="RKP05138.1"/>
    <property type="molecule type" value="Genomic_DNA"/>
</dbReference>
<feature type="domain" description="F-box" evidence="1">
    <location>
        <begin position="1"/>
        <end position="45"/>
    </location>
</feature>
<evidence type="ECO:0000313" key="2">
    <source>
        <dbReference type="EMBL" id="RKP05138.1"/>
    </source>
</evidence>
<organism evidence="2 3">
    <name type="scientific">Thamnocephalis sphaerospora</name>
    <dbReference type="NCBI Taxonomy" id="78915"/>
    <lineage>
        <taxon>Eukaryota</taxon>
        <taxon>Fungi</taxon>
        <taxon>Fungi incertae sedis</taxon>
        <taxon>Zoopagomycota</taxon>
        <taxon>Zoopagomycotina</taxon>
        <taxon>Zoopagomycetes</taxon>
        <taxon>Zoopagales</taxon>
        <taxon>Sigmoideomycetaceae</taxon>
        <taxon>Thamnocephalis</taxon>
    </lineage>
</organism>
<name>A0A4P9XHK0_9FUNG</name>
<reference evidence="3" key="1">
    <citation type="journal article" date="2018" name="Nat. Microbiol.">
        <title>Leveraging single-cell genomics to expand the fungal tree of life.</title>
        <authorList>
            <person name="Ahrendt S.R."/>
            <person name="Quandt C.A."/>
            <person name="Ciobanu D."/>
            <person name="Clum A."/>
            <person name="Salamov A."/>
            <person name="Andreopoulos B."/>
            <person name="Cheng J.F."/>
            <person name="Woyke T."/>
            <person name="Pelin A."/>
            <person name="Henrissat B."/>
            <person name="Reynolds N.K."/>
            <person name="Benny G.L."/>
            <person name="Smith M.E."/>
            <person name="James T.Y."/>
            <person name="Grigoriev I.V."/>
        </authorList>
    </citation>
    <scope>NUCLEOTIDE SEQUENCE [LARGE SCALE GENOMIC DNA]</scope>
    <source>
        <strain evidence="3">RSA 1356</strain>
    </source>
</reference>
<dbReference type="Proteomes" id="UP000271241">
    <property type="component" value="Unassembled WGS sequence"/>
</dbReference>
<sequence>MEHIPNEVFDHIAVFLDTATLCTLSCTSKQWYTRVSCQQMLWRKRFAWDFPQHDDNERTWLRRHRQIWEAEAGTGSSSTTTGTSLASQGSLQLDWFAVYCSRQAVEYRWRHNQYAVHRPDCVVDSYSHGTRLQSITHIPERSSPGEVAVVTQWLLVKQQQVVWGLERLCWDGVDIEHLRVRGKYCSDEYLAIRTRCEQTHHFSLYVWHVSALHQPPDIVIAVSSWISDVDMRGNWIVGQHETIGGVGQYTIFAYDLVKKSHHCKASDDFYNLCILRAAENRVIVACAIQESLDIGDVVATHKLWQVCNNQEAPFERWTAGEVRMIKEKYSSIIKPQRVDASRLILRADYDSEPNAETLPSLVLLDAINDAAVVVLKEKWSRSVKIYLVESVVSRNLLAIREWRHKYAMLSLSDGAEIYRVHHDCWVYSGLYPPDSQWVRMPQDAAWQSPKSDASLAIPDYTGHVRQSGE</sequence>
<dbReference type="Gene3D" id="1.20.1280.50">
    <property type="match status" value="1"/>
</dbReference>
<keyword evidence="3" id="KW-1185">Reference proteome</keyword>
<dbReference type="Pfam" id="PF12937">
    <property type="entry name" value="F-box-like"/>
    <property type="match status" value="1"/>
</dbReference>